<dbReference type="InterPro" id="IPR052710">
    <property type="entry name" value="CAAX_protease"/>
</dbReference>
<feature type="transmembrane region" description="Helical" evidence="1">
    <location>
        <begin position="70"/>
        <end position="88"/>
    </location>
</feature>
<dbReference type="InterPro" id="IPR003675">
    <property type="entry name" value="Rce1/LyrA-like_dom"/>
</dbReference>
<reference evidence="3 4" key="2">
    <citation type="submission" date="2024-06" db="EMBL/GenBank/DDBJ databases">
        <title>Caproicibacterium argilliputei sp. nov, a novel caproic acid producing anaerobic bacterium isolated from pit mud.</title>
        <authorList>
            <person name="Xia S."/>
        </authorList>
    </citation>
    <scope>NUCLEOTIDE SEQUENCE [LARGE SCALE GENOMIC DNA]</scope>
    <source>
        <strain evidence="3 4">ZCY20-5</strain>
    </source>
</reference>
<dbReference type="RefSeq" id="WP_275844263.1">
    <property type="nucleotide sequence ID" value="NZ_CP135996.1"/>
</dbReference>
<organism evidence="3 4">
    <name type="scientific">Caproicibacterium argilliputei</name>
    <dbReference type="NCBI Taxonomy" id="3030016"/>
    <lineage>
        <taxon>Bacteria</taxon>
        <taxon>Bacillati</taxon>
        <taxon>Bacillota</taxon>
        <taxon>Clostridia</taxon>
        <taxon>Eubacteriales</taxon>
        <taxon>Oscillospiraceae</taxon>
        <taxon>Caproicibacterium</taxon>
    </lineage>
</organism>
<dbReference type="AlphaFoldDB" id="A0AA97H1Y3"/>
<dbReference type="PANTHER" id="PTHR36435">
    <property type="entry name" value="SLR1288 PROTEIN"/>
    <property type="match status" value="1"/>
</dbReference>
<reference evidence="4" key="1">
    <citation type="submission" date="2024-06" db="EMBL/GenBank/DDBJ databases">
        <title>Caproicibacterium argilliputei sp. nov, a novel caproic acid producing anaerobic bacterium isolated from pit mud.</title>
        <authorList>
            <person name="Zeng C."/>
        </authorList>
    </citation>
    <scope>NUCLEOTIDE SEQUENCE [LARGE SCALE GENOMIC DNA]</scope>
    <source>
        <strain evidence="4">ZCY20-5</strain>
    </source>
</reference>
<keyword evidence="4" id="KW-1185">Reference proteome</keyword>
<dbReference type="PANTHER" id="PTHR36435:SF1">
    <property type="entry name" value="CAAX AMINO TERMINAL PROTEASE FAMILY PROTEIN"/>
    <property type="match status" value="1"/>
</dbReference>
<feature type="transmembrane region" description="Helical" evidence="1">
    <location>
        <begin position="109"/>
        <end position="130"/>
    </location>
</feature>
<feature type="transmembrane region" description="Helical" evidence="1">
    <location>
        <begin position="238"/>
        <end position="258"/>
    </location>
</feature>
<dbReference type="Pfam" id="PF02517">
    <property type="entry name" value="Rce1-like"/>
    <property type="match status" value="1"/>
</dbReference>
<reference evidence="4" key="3">
    <citation type="submission" date="2024-06" db="EMBL/GenBank/DDBJ databases">
        <authorList>
            <person name="Zeng C."/>
        </authorList>
    </citation>
    <scope>NUCLEOTIDE SEQUENCE [LARGE SCALE GENOMIC DNA]</scope>
    <source>
        <strain evidence="4">ZCY20-5</strain>
    </source>
</reference>
<feature type="transmembrane region" description="Helical" evidence="1">
    <location>
        <begin position="32"/>
        <end position="58"/>
    </location>
</feature>
<protein>
    <submittedName>
        <fullName evidence="3">CPBP family intramembrane glutamic endopeptidase</fullName>
        <ecNumber evidence="3">3.4.-.-</ecNumber>
    </submittedName>
</protein>
<gene>
    <name evidence="3" type="ORF">PXC00_13610</name>
</gene>
<feature type="transmembrane region" description="Helical" evidence="1">
    <location>
        <begin position="264"/>
        <end position="286"/>
    </location>
</feature>
<name>A0AA97H1Y3_9FIRM</name>
<dbReference type="GO" id="GO:0004175">
    <property type="term" value="F:endopeptidase activity"/>
    <property type="evidence" value="ECO:0007669"/>
    <property type="project" value="UniProtKB-ARBA"/>
</dbReference>
<dbReference type="KEGG" id="carl:PXC00_13610"/>
<sequence length="338" mass="36864">MNHSNLTNSDFLQLRIYERNERRGAQRAAGRAGWMVLGSIGLMMAVQFLLVAALYAAGAAEGAHSTLLEYLSSCIGYLFLALIPMIYVMTGEESVERLLPFSRPQKVGLTRADVLLLCVVGMMLTLASNWPTQAVQAFLQAVGLSGNIPDMPLDKSFSTQAFYMIYSTVIPPLVEEILFRGAVLGSLRRWGDWFAILVSSILFGLYHGNAGQFVFATLVGLVFGYLRVRTDNMLPGMLLHMLNNGLATLASVLGQSFGSQVSNVFSITYFAVVFAAGLALVLVRLVRQGPESFAKLWVPVQRMVSTLGGRMRGLVTSAGGVLMLVYGIGFSIFYMVRS</sequence>
<evidence type="ECO:0000259" key="2">
    <source>
        <dbReference type="Pfam" id="PF02517"/>
    </source>
</evidence>
<evidence type="ECO:0000313" key="3">
    <source>
        <dbReference type="EMBL" id="WOC32205.1"/>
    </source>
</evidence>
<keyword evidence="1" id="KW-0472">Membrane</keyword>
<keyword evidence="1" id="KW-0812">Transmembrane</keyword>
<evidence type="ECO:0000256" key="1">
    <source>
        <dbReference type="SAM" id="Phobius"/>
    </source>
</evidence>
<keyword evidence="1" id="KW-1133">Transmembrane helix</keyword>
<dbReference type="GO" id="GO:0080120">
    <property type="term" value="P:CAAX-box protein maturation"/>
    <property type="evidence" value="ECO:0007669"/>
    <property type="project" value="UniProtKB-ARBA"/>
</dbReference>
<feature type="transmembrane region" description="Helical" evidence="1">
    <location>
        <begin position="193"/>
        <end position="226"/>
    </location>
</feature>
<feature type="domain" description="CAAX prenyl protease 2/Lysostaphin resistance protein A-like" evidence="2">
    <location>
        <begin position="160"/>
        <end position="245"/>
    </location>
</feature>
<proteinExistence type="predicted"/>
<accession>A0AA97H1Y3</accession>
<keyword evidence="3" id="KW-0378">Hydrolase</keyword>
<dbReference type="Proteomes" id="UP001300604">
    <property type="component" value="Chromosome"/>
</dbReference>
<evidence type="ECO:0000313" key="4">
    <source>
        <dbReference type="Proteomes" id="UP001300604"/>
    </source>
</evidence>
<dbReference type="EMBL" id="CP135996">
    <property type="protein sequence ID" value="WOC32205.1"/>
    <property type="molecule type" value="Genomic_DNA"/>
</dbReference>
<dbReference type="EC" id="3.4.-.-" evidence="3"/>
<feature type="transmembrane region" description="Helical" evidence="1">
    <location>
        <begin position="313"/>
        <end position="336"/>
    </location>
</feature>